<evidence type="ECO:0000256" key="4">
    <source>
        <dbReference type="ARBA" id="ARBA00022694"/>
    </source>
</evidence>
<evidence type="ECO:0000313" key="13">
    <source>
        <dbReference type="Proteomes" id="UP000297065"/>
    </source>
</evidence>
<keyword evidence="2" id="KW-0820">tRNA-binding</keyword>
<evidence type="ECO:0000256" key="3">
    <source>
        <dbReference type="ARBA" id="ARBA00022679"/>
    </source>
</evidence>
<dbReference type="InterPro" id="IPR023382">
    <property type="entry name" value="MnmA-like_central_sf"/>
</dbReference>
<keyword evidence="7" id="KW-0694">RNA-binding</keyword>
<evidence type="ECO:0000256" key="9">
    <source>
        <dbReference type="ARBA" id="ARBA00051542"/>
    </source>
</evidence>
<dbReference type="CDD" id="cd01998">
    <property type="entry name" value="MnmA_TRMU-like"/>
    <property type="match status" value="1"/>
</dbReference>
<keyword evidence="8" id="KW-1015">Disulfide bond</keyword>
<sequence>MNTYTPSSTTVAVAVSGGVDSLCAMVMLRKAGFNVMALHGLFLPDGANDAPAGLAEACAELDVPLHVVDLRAEFEREVLTPFAAAYAQGRTPNPCAYCNRAIKFGVLLDAALALGAAKLATGHYARLVPGPDAPPSASSDAGDANYPPLLAAAADAAKDQSYFLSLVPRQRLARAIFPLYGQTKEQTRAIVAAAGLIVPLPSESQDICFAPPVAQPGMSAAEAYRPFLERHWQAAGTKAPGPGPVLLRDAQGNQREIARHKGLWRYTEGQRKGLGIAHTEPLFVLAKDSAANTLVVGARALLGIRTCLTGAANIALPQQLWPAKLLVRLRHRQRPCPACVQVEGDRLRIVLDEPQFPTAPGQVAAVYDADGHVLAAGVVEEMA</sequence>
<evidence type="ECO:0000259" key="11">
    <source>
        <dbReference type="Pfam" id="PF20259"/>
    </source>
</evidence>
<dbReference type="GO" id="GO:0005524">
    <property type="term" value="F:ATP binding"/>
    <property type="evidence" value="ECO:0007669"/>
    <property type="project" value="UniProtKB-KW"/>
</dbReference>
<dbReference type="SUPFAM" id="SSF52402">
    <property type="entry name" value="Adenine nucleotide alpha hydrolases-like"/>
    <property type="match status" value="1"/>
</dbReference>
<feature type="domain" description="tRNA-specific 2-thiouridylase MnmA-like C-terminal" evidence="10">
    <location>
        <begin position="322"/>
        <end position="378"/>
    </location>
</feature>
<dbReference type="GO" id="GO:0002143">
    <property type="term" value="P:tRNA wobble position uridine thiolation"/>
    <property type="evidence" value="ECO:0007669"/>
    <property type="project" value="TreeGrafter"/>
</dbReference>
<dbReference type="Pfam" id="PF20258">
    <property type="entry name" value="tRNA_Me_trans_C"/>
    <property type="match status" value="1"/>
</dbReference>
<dbReference type="InterPro" id="IPR046885">
    <property type="entry name" value="MnmA-like_C"/>
</dbReference>
<dbReference type="InterPro" id="IPR014729">
    <property type="entry name" value="Rossmann-like_a/b/a_fold"/>
</dbReference>
<evidence type="ECO:0000256" key="8">
    <source>
        <dbReference type="ARBA" id="ARBA00023157"/>
    </source>
</evidence>
<evidence type="ECO:0000256" key="7">
    <source>
        <dbReference type="ARBA" id="ARBA00022884"/>
    </source>
</evidence>
<dbReference type="PANTHER" id="PTHR11933:SF5">
    <property type="entry name" value="MITOCHONDRIAL TRNA-SPECIFIC 2-THIOURIDYLASE 1"/>
    <property type="match status" value="1"/>
</dbReference>
<dbReference type="Gene3D" id="3.40.50.620">
    <property type="entry name" value="HUPs"/>
    <property type="match status" value="1"/>
</dbReference>
<dbReference type="EC" id="2.8.1.13" evidence="1"/>
<protein>
    <recommendedName>
        <fullName evidence="1">tRNA-uridine 2-sulfurtransferase</fullName>
        <ecNumber evidence="1">2.8.1.13</ecNumber>
    </recommendedName>
</protein>
<reference evidence="12 13" key="1">
    <citation type="submission" date="2019-02" db="EMBL/GenBank/DDBJ databases">
        <title>Complete Genome Sequence of Desulfovibrio desulfuricans IC1, a Sulfonate Utilizing Anaerobe.</title>
        <authorList>
            <person name="Day L.A."/>
            <person name="De Leon K.B."/>
            <person name="Wall J.D."/>
        </authorList>
    </citation>
    <scope>NUCLEOTIDE SEQUENCE [LARGE SCALE GENOMIC DNA]</scope>
    <source>
        <strain evidence="12 13">IC1</strain>
    </source>
</reference>
<dbReference type="Gene3D" id="2.30.30.280">
    <property type="entry name" value="Adenine nucleotide alpha hydrolases-like domains"/>
    <property type="match status" value="1"/>
</dbReference>
<proteinExistence type="predicted"/>
<evidence type="ECO:0000256" key="5">
    <source>
        <dbReference type="ARBA" id="ARBA00022741"/>
    </source>
</evidence>
<dbReference type="InterPro" id="IPR004506">
    <property type="entry name" value="MnmA-like"/>
</dbReference>
<dbReference type="Pfam" id="PF03054">
    <property type="entry name" value="tRNA_Me_trans"/>
    <property type="match status" value="1"/>
</dbReference>
<dbReference type="InterPro" id="IPR046884">
    <property type="entry name" value="MnmA-like_central"/>
</dbReference>
<feature type="domain" description="tRNA-specific 2-thiouridylase MnmA-like central" evidence="11">
    <location>
        <begin position="254"/>
        <end position="297"/>
    </location>
</feature>
<evidence type="ECO:0000256" key="2">
    <source>
        <dbReference type="ARBA" id="ARBA00022555"/>
    </source>
</evidence>
<gene>
    <name evidence="12" type="ORF">DDIC_03325</name>
</gene>
<evidence type="ECO:0000313" key="12">
    <source>
        <dbReference type="EMBL" id="QCC84926.1"/>
    </source>
</evidence>
<dbReference type="Proteomes" id="UP000297065">
    <property type="component" value="Chromosome"/>
</dbReference>
<evidence type="ECO:0000259" key="10">
    <source>
        <dbReference type="Pfam" id="PF20258"/>
    </source>
</evidence>
<dbReference type="EMBL" id="CP036295">
    <property type="protein sequence ID" value="QCC84926.1"/>
    <property type="molecule type" value="Genomic_DNA"/>
</dbReference>
<dbReference type="Gene3D" id="2.40.30.10">
    <property type="entry name" value="Translation factors"/>
    <property type="match status" value="1"/>
</dbReference>
<dbReference type="RefSeq" id="WP_136399136.1">
    <property type="nucleotide sequence ID" value="NZ_CP036295.1"/>
</dbReference>
<evidence type="ECO:0000256" key="1">
    <source>
        <dbReference type="ARBA" id="ARBA00011949"/>
    </source>
</evidence>
<dbReference type="AlphaFoldDB" id="A0A4P7UFZ6"/>
<dbReference type="GO" id="GO:0000049">
    <property type="term" value="F:tRNA binding"/>
    <property type="evidence" value="ECO:0007669"/>
    <property type="project" value="UniProtKB-KW"/>
</dbReference>
<organism evidence="12 13">
    <name type="scientific">Desulfovibrio desulfuricans</name>
    <dbReference type="NCBI Taxonomy" id="876"/>
    <lineage>
        <taxon>Bacteria</taxon>
        <taxon>Pseudomonadati</taxon>
        <taxon>Thermodesulfobacteriota</taxon>
        <taxon>Desulfovibrionia</taxon>
        <taxon>Desulfovibrionales</taxon>
        <taxon>Desulfovibrionaceae</taxon>
        <taxon>Desulfovibrio</taxon>
    </lineage>
</organism>
<keyword evidence="3" id="KW-0808">Transferase</keyword>
<dbReference type="PANTHER" id="PTHR11933">
    <property type="entry name" value="TRNA 5-METHYLAMINOMETHYL-2-THIOURIDYLATE -METHYLTRANSFERASE"/>
    <property type="match status" value="1"/>
</dbReference>
<dbReference type="Pfam" id="PF20259">
    <property type="entry name" value="tRNA_Me_trans_M"/>
    <property type="match status" value="1"/>
</dbReference>
<accession>A0A4P7UFZ6</accession>
<evidence type="ECO:0000256" key="6">
    <source>
        <dbReference type="ARBA" id="ARBA00022840"/>
    </source>
</evidence>
<comment type="catalytic activity">
    <reaction evidence="9">
        <text>S-sulfanyl-L-cysteinyl-[protein] + uridine(34) in tRNA + AH2 + ATP = 2-thiouridine(34) in tRNA + L-cysteinyl-[protein] + A + AMP + diphosphate + H(+)</text>
        <dbReference type="Rhea" id="RHEA:47032"/>
        <dbReference type="Rhea" id="RHEA-COMP:10131"/>
        <dbReference type="Rhea" id="RHEA-COMP:11726"/>
        <dbReference type="Rhea" id="RHEA-COMP:11727"/>
        <dbReference type="Rhea" id="RHEA-COMP:11728"/>
        <dbReference type="ChEBI" id="CHEBI:13193"/>
        <dbReference type="ChEBI" id="CHEBI:15378"/>
        <dbReference type="ChEBI" id="CHEBI:17499"/>
        <dbReference type="ChEBI" id="CHEBI:29950"/>
        <dbReference type="ChEBI" id="CHEBI:30616"/>
        <dbReference type="ChEBI" id="CHEBI:33019"/>
        <dbReference type="ChEBI" id="CHEBI:61963"/>
        <dbReference type="ChEBI" id="CHEBI:65315"/>
        <dbReference type="ChEBI" id="CHEBI:87170"/>
        <dbReference type="ChEBI" id="CHEBI:456215"/>
        <dbReference type="EC" id="2.8.1.13"/>
    </reaction>
</comment>
<keyword evidence="5" id="KW-0547">Nucleotide-binding</keyword>
<keyword evidence="4" id="KW-0819">tRNA processing</keyword>
<name>A0A4P7UFZ6_DESDE</name>
<dbReference type="GO" id="GO:0103016">
    <property type="term" value="F:tRNA-uridine 2-sulfurtransferase activity"/>
    <property type="evidence" value="ECO:0007669"/>
    <property type="project" value="UniProtKB-EC"/>
</dbReference>
<keyword evidence="6" id="KW-0067">ATP-binding</keyword>
<dbReference type="OrthoDB" id="9800696at2"/>